<organism evidence="1 2">
    <name type="scientific">Solilutibacter oculi</name>
    <dbReference type="NCBI Taxonomy" id="2698682"/>
    <lineage>
        <taxon>Bacteria</taxon>
        <taxon>Pseudomonadati</taxon>
        <taxon>Pseudomonadota</taxon>
        <taxon>Gammaproteobacteria</taxon>
        <taxon>Lysobacterales</taxon>
        <taxon>Lysobacteraceae</taxon>
        <taxon>Solilutibacter</taxon>
    </lineage>
</organism>
<dbReference type="KEGG" id="lue:DCD74_07085"/>
<dbReference type="EMBL" id="CP029556">
    <property type="protein sequence ID" value="AXA84478.1"/>
    <property type="molecule type" value="Genomic_DNA"/>
</dbReference>
<dbReference type="Proteomes" id="UP000251842">
    <property type="component" value="Chromosome"/>
</dbReference>
<proteinExistence type="predicted"/>
<sequence>MVWAMTNGWHSSSEDLKVAGWLWNEIVASSFVPEIRGEELLRRLIEAYESTGQDAVNRAILARLVLRASALDSQP</sequence>
<name>A0A344J618_9GAMM</name>
<dbReference type="AlphaFoldDB" id="A0A344J618"/>
<keyword evidence="2" id="KW-1185">Reference proteome</keyword>
<evidence type="ECO:0000313" key="2">
    <source>
        <dbReference type="Proteomes" id="UP000251842"/>
    </source>
</evidence>
<accession>A0A344J618</accession>
<evidence type="ECO:0000313" key="1">
    <source>
        <dbReference type="EMBL" id="AXA84478.1"/>
    </source>
</evidence>
<gene>
    <name evidence="1" type="ORF">DCD74_07085</name>
</gene>
<protein>
    <submittedName>
        <fullName evidence="1">Uncharacterized protein</fullName>
    </submittedName>
</protein>
<reference evidence="2" key="1">
    <citation type="submission" date="2018-05" db="EMBL/GenBank/DDBJ databases">
        <title>Luteimonas pekinense sp. nov., isolated from human Meibomian gland secretions, Beijing, China.</title>
        <authorList>
            <person name="Wen T."/>
            <person name="Bai H."/>
            <person name="Lv H."/>
        </authorList>
    </citation>
    <scope>NUCLEOTIDE SEQUENCE [LARGE SCALE GENOMIC DNA]</scope>
    <source>
        <strain evidence="2">83-4</strain>
    </source>
</reference>